<evidence type="ECO:0000313" key="3">
    <source>
        <dbReference type="EMBL" id="MST97337.1"/>
    </source>
</evidence>
<feature type="domain" description="Glycosyl transferase family 1" evidence="1">
    <location>
        <begin position="324"/>
        <end position="488"/>
    </location>
</feature>
<evidence type="ECO:0000259" key="2">
    <source>
        <dbReference type="Pfam" id="PF13439"/>
    </source>
</evidence>
<dbReference type="Pfam" id="PF13439">
    <property type="entry name" value="Glyco_transf_4"/>
    <property type="match status" value="1"/>
</dbReference>
<dbReference type="SUPFAM" id="SSF53756">
    <property type="entry name" value="UDP-Glycosyltransferase/glycogen phosphorylase"/>
    <property type="match status" value="1"/>
</dbReference>
<evidence type="ECO:0000313" key="4">
    <source>
        <dbReference type="Proteomes" id="UP000435649"/>
    </source>
</evidence>
<dbReference type="InterPro" id="IPR050194">
    <property type="entry name" value="Glycosyltransferase_grp1"/>
</dbReference>
<dbReference type="Gene3D" id="3.40.50.2000">
    <property type="entry name" value="Glycogen Phosphorylase B"/>
    <property type="match status" value="2"/>
</dbReference>
<dbReference type="PANTHER" id="PTHR45947">
    <property type="entry name" value="SULFOQUINOVOSYL TRANSFERASE SQD2"/>
    <property type="match status" value="1"/>
</dbReference>
<dbReference type="InterPro" id="IPR028098">
    <property type="entry name" value="Glyco_trans_4-like_N"/>
</dbReference>
<protein>
    <submittedName>
        <fullName evidence="3">Glycosyltransferase family 4 protein</fullName>
    </submittedName>
</protein>
<dbReference type="PANTHER" id="PTHR45947:SF3">
    <property type="entry name" value="SULFOQUINOVOSYL TRANSFERASE SQD2"/>
    <property type="match status" value="1"/>
</dbReference>
<dbReference type="GO" id="GO:0016757">
    <property type="term" value="F:glycosyltransferase activity"/>
    <property type="evidence" value="ECO:0007669"/>
    <property type="project" value="InterPro"/>
</dbReference>
<proteinExistence type="predicted"/>
<dbReference type="AlphaFoldDB" id="A0A844G150"/>
<dbReference type="CDD" id="cd03801">
    <property type="entry name" value="GT4_PimA-like"/>
    <property type="match status" value="1"/>
</dbReference>
<comment type="caution">
    <text evidence="3">The sequence shown here is derived from an EMBL/GenBank/DDBJ whole genome shotgun (WGS) entry which is preliminary data.</text>
</comment>
<dbReference type="Pfam" id="PF00534">
    <property type="entry name" value="Glycos_transf_1"/>
    <property type="match status" value="1"/>
</dbReference>
<dbReference type="EMBL" id="VUNS01000009">
    <property type="protein sequence ID" value="MST97337.1"/>
    <property type="molecule type" value="Genomic_DNA"/>
</dbReference>
<dbReference type="InterPro" id="IPR001296">
    <property type="entry name" value="Glyco_trans_1"/>
</dbReference>
<organism evidence="3 4">
    <name type="scientific">Victivallis lenta</name>
    <dbReference type="NCBI Taxonomy" id="2606640"/>
    <lineage>
        <taxon>Bacteria</taxon>
        <taxon>Pseudomonadati</taxon>
        <taxon>Lentisphaerota</taxon>
        <taxon>Lentisphaeria</taxon>
        <taxon>Victivallales</taxon>
        <taxon>Victivallaceae</taxon>
        <taxon>Victivallis</taxon>
    </lineage>
</organism>
<keyword evidence="4" id="KW-1185">Reference proteome</keyword>
<accession>A0A844G150</accession>
<reference evidence="3 4" key="1">
    <citation type="submission" date="2019-08" db="EMBL/GenBank/DDBJ databases">
        <title>In-depth cultivation of the pig gut microbiome towards novel bacterial diversity and tailored functional studies.</title>
        <authorList>
            <person name="Wylensek D."/>
            <person name="Hitch T.C.A."/>
            <person name="Clavel T."/>
        </authorList>
    </citation>
    <scope>NUCLEOTIDE SEQUENCE [LARGE SCALE GENOMIC DNA]</scope>
    <source>
        <strain evidence="3 4">BBE-744-WT-12</strain>
    </source>
</reference>
<sequence>MGPPGGRPRPENPLCAGGAGRTLAQLQLAGARETLLQGGRRLRADLRFPARLVPHARAGRDGDAARLAVSRTAPRRLARVRRGSGPAVHPEVRLPARRAGRGGKACGIMKVAQVVRRFSFDEWGGTENVVWNSTLALRKLGIESEILATSALSLPGEEVRDGVRIRRFRYFYPYFPLPGKDRLALDKKGGSPYSPSLSRAMAKGGYDLIHIHAGGRIAMLAVAAAHQCRIPCVISLHGGFADVPKQELEEMLAPLRGKFHYGGVLDRLSGLHCNPVREADAVICVGQNEFRLLSPYGAERRVLYLPNGVDIEKFAGTPKARPVREEWNIPAERRLLLCVSRIDYQKNQKMLIPFLKQLTGRGEEVHLLLIGPVTAPWYAEELMALARQCRVADRVTLVPGLAPDDPRLVAAFQGADCFVLPSLHEPFGIVVLEAWAAGLPVLAAKVGGLRRLVQNGYSGLHFEPGIPATLMSAYERIVREPGLRESIVGWARQEVRCYSWPVIGRELARLYEGVCHG</sequence>
<name>A0A844G150_9BACT</name>
<gene>
    <name evidence="3" type="ORF">FYJ85_09815</name>
</gene>
<feature type="domain" description="Glycosyltransferase subfamily 4-like N-terminal" evidence="2">
    <location>
        <begin position="123"/>
        <end position="312"/>
    </location>
</feature>
<keyword evidence="3" id="KW-0808">Transferase</keyword>
<evidence type="ECO:0000259" key="1">
    <source>
        <dbReference type="Pfam" id="PF00534"/>
    </source>
</evidence>
<dbReference type="Proteomes" id="UP000435649">
    <property type="component" value="Unassembled WGS sequence"/>
</dbReference>